<keyword evidence="3" id="KW-1185">Reference proteome</keyword>
<keyword evidence="1" id="KW-1133">Transmembrane helix</keyword>
<dbReference type="OrthoDB" id="2947043at2759"/>
<evidence type="ECO:0000256" key="1">
    <source>
        <dbReference type="SAM" id="Phobius"/>
    </source>
</evidence>
<feature type="transmembrane region" description="Helical" evidence="1">
    <location>
        <begin position="16"/>
        <end position="36"/>
    </location>
</feature>
<dbReference type="Proteomes" id="UP000039046">
    <property type="component" value="Unassembled WGS sequence"/>
</dbReference>
<organism evidence="2 3">
    <name type="scientific">[Torrubiella] hemipterigena</name>
    <dbReference type="NCBI Taxonomy" id="1531966"/>
    <lineage>
        <taxon>Eukaryota</taxon>
        <taxon>Fungi</taxon>
        <taxon>Dikarya</taxon>
        <taxon>Ascomycota</taxon>
        <taxon>Pezizomycotina</taxon>
        <taxon>Sordariomycetes</taxon>
        <taxon>Hypocreomycetidae</taxon>
        <taxon>Hypocreales</taxon>
        <taxon>Clavicipitaceae</taxon>
        <taxon>Clavicipitaceae incertae sedis</taxon>
        <taxon>'Torrubiella' clade</taxon>
    </lineage>
</organism>
<reference evidence="2 3" key="1">
    <citation type="journal article" date="2015" name="Genome Announc.">
        <title>Draft Genome Sequence and Gene Annotation of the Entomopathogenic Fungus Verticillium hemipterigenum.</title>
        <authorList>
            <person name="Horn F."/>
            <person name="Habel A."/>
            <person name="Scharf D.H."/>
            <person name="Dworschak J."/>
            <person name="Brakhage A.A."/>
            <person name="Guthke R."/>
            <person name="Hertweck C."/>
            <person name="Linde J."/>
        </authorList>
    </citation>
    <scope>NUCLEOTIDE SEQUENCE [LARGE SCALE GENOMIC DNA]</scope>
</reference>
<proteinExistence type="predicted"/>
<keyword evidence="1" id="KW-0472">Membrane</keyword>
<dbReference type="HOGENOM" id="CLU_124041_1_0_1"/>
<evidence type="ECO:0000313" key="2">
    <source>
        <dbReference type="EMBL" id="CEJ94709.1"/>
    </source>
</evidence>
<evidence type="ECO:0000313" key="3">
    <source>
        <dbReference type="Proteomes" id="UP000039046"/>
    </source>
</evidence>
<gene>
    <name evidence="2" type="ORF">VHEMI10226</name>
</gene>
<dbReference type="AlphaFoldDB" id="A0A0A1TIB1"/>
<dbReference type="EMBL" id="CDHN01000007">
    <property type="protein sequence ID" value="CEJ94709.1"/>
    <property type="molecule type" value="Genomic_DNA"/>
</dbReference>
<name>A0A0A1TIB1_9HYPO</name>
<keyword evidence="1" id="KW-0812">Transmembrane</keyword>
<protein>
    <recommendedName>
        <fullName evidence="4">SnoaL-like domain-containing protein</fullName>
    </recommendedName>
</protein>
<accession>A0A0A1TIB1</accession>
<evidence type="ECO:0008006" key="4">
    <source>
        <dbReference type="Google" id="ProtNLM"/>
    </source>
</evidence>
<sequence>MRLPCYRSIICSRHEYFVQVKIVSLFLLLMSIHLSYSLQPLYLTSILIMSSPASPVRATFADKQDTFAAALGSLFSGTPEDTEADLSRLLIPTSTLREGTEVLNFETFVSHIRHLRTILPSVELTSIQFMRDGSQLAERHIGVTTMSDGSKARSETFLFAEIAPDGRLAWIVESVVRDAVIPDDPKGA</sequence>